<keyword evidence="2" id="KW-1185">Reference proteome</keyword>
<protein>
    <submittedName>
        <fullName evidence="1">Uncharacterized protein</fullName>
    </submittedName>
</protein>
<evidence type="ECO:0000313" key="2">
    <source>
        <dbReference type="Proteomes" id="UP001432322"/>
    </source>
</evidence>
<dbReference type="Proteomes" id="UP001432322">
    <property type="component" value="Unassembled WGS sequence"/>
</dbReference>
<comment type="caution">
    <text evidence="1">The sequence shown here is derived from an EMBL/GenBank/DDBJ whole genome shotgun (WGS) entry which is preliminary data.</text>
</comment>
<sequence length="155" mass="16911">VDGILLEEGAGVDVARLVVGHCRLISRSHVSRLPLVRLVPAGLQTHEDLVEAVVDEGVVGPIVHVQLAQMLGHGEEFGRHLDHHVLISHPLLHIADLFEGVEIRPRKRRVEIHPHEEERPDIVFTTLFAAVVHGGRGEGPRAAEVGVRAGGTRLE</sequence>
<proteinExistence type="predicted"/>
<reference evidence="1" key="1">
    <citation type="submission" date="2023-10" db="EMBL/GenBank/DDBJ databases">
        <title>Genome assembly of Pristionchus species.</title>
        <authorList>
            <person name="Yoshida K."/>
            <person name="Sommer R.J."/>
        </authorList>
    </citation>
    <scope>NUCLEOTIDE SEQUENCE</scope>
    <source>
        <strain evidence="1">RS5133</strain>
    </source>
</reference>
<dbReference type="EMBL" id="BTSY01000002">
    <property type="protein sequence ID" value="GMT13938.1"/>
    <property type="molecule type" value="Genomic_DNA"/>
</dbReference>
<name>A0AAV5V489_9BILA</name>
<accession>A0AAV5V489</accession>
<feature type="non-terminal residue" evidence="1">
    <location>
        <position position="155"/>
    </location>
</feature>
<dbReference type="AlphaFoldDB" id="A0AAV5V489"/>
<organism evidence="1 2">
    <name type="scientific">Pristionchus fissidentatus</name>
    <dbReference type="NCBI Taxonomy" id="1538716"/>
    <lineage>
        <taxon>Eukaryota</taxon>
        <taxon>Metazoa</taxon>
        <taxon>Ecdysozoa</taxon>
        <taxon>Nematoda</taxon>
        <taxon>Chromadorea</taxon>
        <taxon>Rhabditida</taxon>
        <taxon>Rhabditina</taxon>
        <taxon>Diplogasteromorpha</taxon>
        <taxon>Diplogasteroidea</taxon>
        <taxon>Neodiplogasteridae</taxon>
        <taxon>Pristionchus</taxon>
    </lineage>
</organism>
<gene>
    <name evidence="1" type="ORF">PFISCL1PPCAC_5235</name>
</gene>
<feature type="non-terminal residue" evidence="1">
    <location>
        <position position="1"/>
    </location>
</feature>
<evidence type="ECO:0000313" key="1">
    <source>
        <dbReference type="EMBL" id="GMT13938.1"/>
    </source>
</evidence>